<evidence type="ECO:0000256" key="1">
    <source>
        <dbReference type="ARBA" id="ARBA00035885"/>
    </source>
</evidence>
<dbReference type="Proteomes" id="UP000298050">
    <property type="component" value="Unassembled WGS sequence"/>
</dbReference>
<organism evidence="3 4">
    <name type="scientific">Mangrovimicrobium sediminis</name>
    <dbReference type="NCBI Taxonomy" id="2562682"/>
    <lineage>
        <taxon>Bacteria</taxon>
        <taxon>Pseudomonadati</taxon>
        <taxon>Pseudomonadota</taxon>
        <taxon>Gammaproteobacteria</taxon>
        <taxon>Cellvibrionales</taxon>
        <taxon>Halieaceae</taxon>
        <taxon>Mangrovimicrobium</taxon>
    </lineage>
</organism>
<keyword evidence="4" id="KW-1185">Reference proteome</keyword>
<dbReference type="Gene3D" id="3.40.220.10">
    <property type="entry name" value="Leucine Aminopeptidase, subunit E, domain 1"/>
    <property type="match status" value="1"/>
</dbReference>
<proteinExistence type="predicted"/>
<dbReference type="GO" id="GO:0140291">
    <property type="term" value="P:peptidyl-glutamate ADP-deribosylation"/>
    <property type="evidence" value="ECO:0007669"/>
    <property type="project" value="TreeGrafter"/>
</dbReference>
<dbReference type="InterPro" id="IPR002589">
    <property type="entry name" value="Macro_dom"/>
</dbReference>
<sequence length="233" mass="26141">MPLEILTGNIFTSQCQTLVNTVNCVGVMGAGIALECRLRYPAMYEKYVSMCQKRQLDIGLLWLYKSEQRWVLNFPTKKDWKHPSKEGYLRRGLTKFVETYADKGITSIAFPLLGADKGGIPKETSRAILREYLEGLDISVEIYQYDPLAQDEVFDTFRDWLLSTGSDQACALSGIRRPQMHALMDGVSNPAICQVNQLLSVKGIGLGTVEKVFHLAMNKDESSNHPGSIPLFE</sequence>
<dbReference type="PANTHER" id="PTHR12521">
    <property type="entry name" value="PROTEIN C6ORF130"/>
    <property type="match status" value="1"/>
</dbReference>
<dbReference type="AlphaFoldDB" id="A0A4Z0LYJ8"/>
<dbReference type="InterPro" id="IPR050892">
    <property type="entry name" value="ADP-ribose_metab_enzymes"/>
</dbReference>
<dbReference type="SUPFAM" id="SSF52949">
    <property type="entry name" value="Macro domain-like"/>
    <property type="match status" value="1"/>
</dbReference>
<protein>
    <submittedName>
        <fullName evidence="3">Appr-1-p processing protein</fullName>
    </submittedName>
</protein>
<dbReference type="PROSITE" id="PS51154">
    <property type="entry name" value="MACRO"/>
    <property type="match status" value="1"/>
</dbReference>
<reference evidence="3 4" key="1">
    <citation type="submission" date="2019-04" db="EMBL/GenBank/DDBJ databases">
        <title>Taxonomy of novel Haliea sp. from mangrove soil of West Coast of India.</title>
        <authorList>
            <person name="Verma A."/>
            <person name="Kumar P."/>
            <person name="Krishnamurthi S."/>
        </authorList>
    </citation>
    <scope>NUCLEOTIDE SEQUENCE [LARGE SCALE GENOMIC DNA]</scope>
    <source>
        <strain evidence="3 4">SAOS-164</strain>
    </source>
</reference>
<feature type="domain" description="Macro" evidence="2">
    <location>
        <begin position="1"/>
        <end position="161"/>
    </location>
</feature>
<comment type="catalytic activity">
    <reaction evidence="1">
        <text>an N-(ADP-alpha-D-ribosyl)-thymidine in DNA + H2O = a thymidine in DNA + ADP-D-ribose</text>
        <dbReference type="Rhea" id="RHEA:71655"/>
        <dbReference type="Rhea" id="RHEA-COMP:13556"/>
        <dbReference type="Rhea" id="RHEA-COMP:18051"/>
        <dbReference type="ChEBI" id="CHEBI:15377"/>
        <dbReference type="ChEBI" id="CHEBI:57967"/>
        <dbReference type="ChEBI" id="CHEBI:137386"/>
        <dbReference type="ChEBI" id="CHEBI:191199"/>
    </reaction>
    <physiologicalReaction direction="left-to-right" evidence="1">
        <dbReference type="Rhea" id="RHEA:71656"/>
    </physiologicalReaction>
</comment>
<dbReference type="Pfam" id="PF01661">
    <property type="entry name" value="Macro"/>
    <property type="match status" value="1"/>
</dbReference>
<dbReference type="SMART" id="SM00506">
    <property type="entry name" value="A1pp"/>
    <property type="match status" value="1"/>
</dbReference>
<evidence type="ECO:0000313" key="3">
    <source>
        <dbReference type="EMBL" id="TGD72208.1"/>
    </source>
</evidence>
<dbReference type="InterPro" id="IPR043472">
    <property type="entry name" value="Macro_dom-like"/>
</dbReference>
<evidence type="ECO:0000313" key="4">
    <source>
        <dbReference type="Proteomes" id="UP000298050"/>
    </source>
</evidence>
<gene>
    <name evidence="3" type="ORF">E4634_16205</name>
</gene>
<dbReference type="RefSeq" id="WP_135445697.1">
    <property type="nucleotide sequence ID" value="NZ_SRLE01000011.1"/>
</dbReference>
<dbReference type="PANTHER" id="PTHR12521:SF0">
    <property type="entry name" value="ADP-RIBOSE GLYCOHYDROLASE OARD1"/>
    <property type="match status" value="1"/>
</dbReference>
<comment type="caution">
    <text evidence="3">The sequence shown here is derived from an EMBL/GenBank/DDBJ whole genome shotgun (WGS) entry which is preliminary data.</text>
</comment>
<name>A0A4Z0LYJ8_9GAMM</name>
<evidence type="ECO:0000259" key="2">
    <source>
        <dbReference type="PROSITE" id="PS51154"/>
    </source>
</evidence>
<accession>A0A4Z0LYJ8</accession>
<dbReference type="EMBL" id="SRLE01000011">
    <property type="protein sequence ID" value="TGD72208.1"/>
    <property type="molecule type" value="Genomic_DNA"/>
</dbReference>
<dbReference type="OrthoDB" id="9780211at2"/>